<evidence type="ECO:0000313" key="5">
    <source>
        <dbReference type="Proteomes" id="UP000777482"/>
    </source>
</evidence>
<feature type="domain" description="START" evidence="3">
    <location>
        <begin position="172"/>
        <end position="352"/>
    </location>
</feature>
<comment type="caution">
    <text evidence="4">The sequence shown here is derived from an EMBL/GenBank/DDBJ whole genome shotgun (WGS) entry which is preliminary data.</text>
</comment>
<dbReference type="OrthoDB" id="333905at2759"/>
<dbReference type="EMBL" id="PUHQ01000171">
    <property type="protein sequence ID" value="KAG0653881.1"/>
    <property type="molecule type" value="Genomic_DNA"/>
</dbReference>
<keyword evidence="2" id="KW-0812">Transmembrane</keyword>
<reference evidence="4 5" key="1">
    <citation type="submission" date="2020-11" db="EMBL/GenBank/DDBJ databases">
        <title>Kefir isolates.</title>
        <authorList>
            <person name="Marcisauskas S."/>
            <person name="Kim Y."/>
            <person name="Blasche S."/>
        </authorList>
    </citation>
    <scope>NUCLEOTIDE SEQUENCE [LARGE SCALE GENOMIC DNA]</scope>
    <source>
        <strain evidence="4 5">KR</strain>
    </source>
</reference>
<dbReference type="InterPro" id="IPR002913">
    <property type="entry name" value="START_lipid-bd_dom"/>
</dbReference>
<dbReference type="AlphaFoldDB" id="A0A9P7B1R1"/>
<gene>
    <name evidence="4" type="ORF">C6P46_002171</name>
</gene>
<dbReference type="Gene3D" id="3.30.530.20">
    <property type="match status" value="1"/>
</dbReference>
<dbReference type="Proteomes" id="UP000777482">
    <property type="component" value="Unassembled WGS sequence"/>
</dbReference>
<dbReference type="PANTHER" id="PTHR19308:SF14">
    <property type="entry name" value="START DOMAIN-CONTAINING PROTEIN"/>
    <property type="match status" value="1"/>
</dbReference>
<dbReference type="GO" id="GO:0008289">
    <property type="term" value="F:lipid binding"/>
    <property type="evidence" value="ECO:0007669"/>
    <property type="project" value="InterPro"/>
</dbReference>
<dbReference type="SUPFAM" id="SSF55961">
    <property type="entry name" value="Bet v1-like"/>
    <property type="match status" value="1"/>
</dbReference>
<evidence type="ECO:0000259" key="3">
    <source>
        <dbReference type="PROSITE" id="PS50848"/>
    </source>
</evidence>
<dbReference type="InterPro" id="IPR023393">
    <property type="entry name" value="START-like_dom_sf"/>
</dbReference>
<keyword evidence="5" id="KW-1185">Reference proteome</keyword>
<accession>A0A9P7B1R1</accession>
<dbReference type="Pfam" id="PF01852">
    <property type="entry name" value="START"/>
    <property type="match status" value="1"/>
</dbReference>
<evidence type="ECO:0000256" key="2">
    <source>
        <dbReference type="SAM" id="Phobius"/>
    </source>
</evidence>
<keyword evidence="2" id="KW-0472">Membrane</keyword>
<organism evidence="4 5">
    <name type="scientific">Rhodotorula mucilaginosa</name>
    <name type="common">Yeast</name>
    <name type="synonym">Rhodotorula rubra</name>
    <dbReference type="NCBI Taxonomy" id="5537"/>
    <lineage>
        <taxon>Eukaryota</taxon>
        <taxon>Fungi</taxon>
        <taxon>Dikarya</taxon>
        <taxon>Basidiomycota</taxon>
        <taxon>Pucciniomycotina</taxon>
        <taxon>Microbotryomycetes</taxon>
        <taxon>Sporidiobolales</taxon>
        <taxon>Sporidiobolaceae</taxon>
        <taxon>Rhodotorula</taxon>
    </lineage>
</organism>
<dbReference type="GO" id="GO:0005737">
    <property type="term" value="C:cytoplasm"/>
    <property type="evidence" value="ECO:0007669"/>
    <property type="project" value="UniProtKB-ARBA"/>
</dbReference>
<evidence type="ECO:0000256" key="1">
    <source>
        <dbReference type="SAM" id="MobiDB-lite"/>
    </source>
</evidence>
<feature type="transmembrane region" description="Helical" evidence="2">
    <location>
        <begin position="505"/>
        <end position="531"/>
    </location>
</feature>
<name>A0A9P7B1R1_RHOMI</name>
<dbReference type="InterPro" id="IPR051213">
    <property type="entry name" value="START_lipid_transfer"/>
</dbReference>
<protein>
    <recommendedName>
        <fullName evidence="3">START domain-containing protein</fullName>
    </recommendedName>
</protein>
<sequence length="536" mass="57477">MATATKTSPATVSNADTLALVLSISPLAVIWSNKARLGLDALHILLGQIALLLILRQLLDVLPKRFARSRTPRPATQIPAPIQPQSIRAAPDEATVNPVTVSRPTAQVRRKVPRQRRAAPIIRQAPLPPPAFPAERLDEVVANFLNITEPGYLGLVPAEPTSRIPAATLSSWKRTYKGETVEVLQHPTIASLYAICATFADLPLAKLFQALQDINNRPKWDSMCAGAREVERFEVAGRRGNVLTMQMKGMPLVKAKDLVLLSVAGTLPAAEADPAGKRRIFAASTSVDHPECPVTSAYNRMSLSISGFVIEETDLGSRIIQITDLSGLGSWVPSAVFRTITESMLPKSLAKLGAAAAAIVDLPVDFPPPVLGSTLDADPEEKALELPESENDLEEYDEEFDEEGEEEEEEDSPADPFADAPFASSNEDKVALAPSISRDLHALLTQLRSLSTRLSTLESIVETPDRGGAGWKWYAPFARPQPRRTQERIAGTEVMTGTGGGDGGISLSAILTMGSLSAAAAAVGVAAVAAWGRHRR</sequence>
<dbReference type="PROSITE" id="PS50848">
    <property type="entry name" value="START"/>
    <property type="match status" value="1"/>
</dbReference>
<proteinExistence type="predicted"/>
<keyword evidence="2" id="KW-1133">Transmembrane helix</keyword>
<evidence type="ECO:0000313" key="4">
    <source>
        <dbReference type="EMBL" id="KAG0653881.1"/>
    </source>
</evidence>
<feature type="compositionally biased region" description="Acidic residues" evidence="1">
    <location>
        <begin position="387"/>
        <end position="413"/>
    </location>
</feature>
<feature type="region of interest" description="Disordered" evidence="1">
    <location>
        <begin position="384"/>
        <end position="422"/>
    </location>
</feature>
<dbReference type="PANTHER" id="PTHR19308">
    <property type="entry name" value="PHOSPHATIDYLCHOLINE TRANSFER PROTEIN"/>
    <property type="match status" value="1"/>
</dbReference>